<comment type="caution">
    <text evidence="6">The sequence shown here is derived from an EMBL/GenBank/DDBJ whole genome shotgun (WGS) entry which is preliminary data.</text>
</comment>
<dbReference type="Proteomes" id="UP000297597">
    <property type="component" value="Unassembled WGS sequence"/>
</dbReference>
<evidence type="ECO:0000313" key="6">
    <source>
        <dbReference type="EMBL" id="TEB11172.1"/>
    </source>
</evidence>
<keyword evidence="1 5" id="KW-0963">Cytoplasm</keyword>
<dbReference type="Gene3D" id="2.30.290.10">
    <property type="entry name" value="BH3618-like"/>
    <property type="match status" value="1"/>
</dbReference>
<evidence type="ECO:0000313" key="7">
    <source>
        <dbReference type="Proteomes" id="UP000297597"/>
    </source>
</evidence>
<comment type="function">
    <text evidence="5">Acts as an anti-CsrA protein, binds CsrA and prevents it from repressing translation of its target genes, one of which is flagellin. Binds to flagellin and participates in the assembly of the flagellum.</text>
</comment>
<dbReference type="RefSeq" id="WP_134213717.1">
    <property type="nucleotide sequence ID" value="NZ_QFFZ01000017.1"/>
</dbReference>
<organism evidence="6 7">
    <name type="scientific">Pelotomaculum propionicicum</name>
    <dbReference type="NCBI Taxonomy" id="258475"/>
    <lineage>
        <taxon>Bacteria</taxon>
        <taxon>Bacillati</taxon>
        <taxon>Bacillota</taxon>
        <taxon>Clostridia</taxon>
        <taxon>Eubacteriales</taxon>
        <taxon>Desulfotomaculaceae</taxon>
        <taxon>Pelotomaculum</taxon>
    </lineage>
</organism>
<keyword evidence="7" id="KW-1185">Reference proteome</keyword>
<keyword evidence="4 5" id="KW-0143">Chaperone</keyword>
<evidence type="ECO:0000256" key="5">
    <source>
        <dbReference type="HAMAP-Rule" id="MF_01185"/>
    </source>
</evidence>
<evidence type="ECO:0000256" key="4">
    <source>
        <dbReference type="ARBA" id="ARBA00023186"/>
    </source>
</evidence>
<reference evidence="6 7" key="1">
    <citation type="journal article" date="2018" name="Environ. Microbiol.">
        <title>Novel energy conservation strategies and behaviour of Pelotomaculum schinkii driving syntrophic propionate catabolism.</title>
        <authorList>
            <person name="Hidalgo-Ahumada C.A.P."/>
            <person name="Nobu M.K."/>
            <person name="Narihiro T."/>
            <person name="Tamaki H."/>
            <person name="Liu W.T."/>
            <person name="Kamagata Y."/>
            <person name="Stams A.J.M."/>
            <person name="Imachi H."/>
            <person name="Sousa D.Z."/>
        </authorList>
    </citation>
    <scope>NUCLEOTIDE SEQUENCE [LARGE SCALE GENOMIC DNA]</scope>
    <source>
        <strain evidence="6 7">MGP</strain>
    </source>
</reference>
<accession>A0A4Y7RR61</accession>
<evidence type="ECO:0000256" key="1">
    <source>
        <dbReference type="ARBA" id="ARBA00022490"/>
    </source>
</evidence>
<dbReference type="HAMAP" id="MF_01185">
    <property type="entry name" value="FliW"/>
    <property type="match status" value="1"/>
</dbReference>
<evidence type="ECO:0000256" key="3">
    <source>
        <dbReference type="ARBA" id="ARBA00022845"/>
    </source>
</evidence>
<dbReference type="EMBL" id="QFFZ01000017">
    <property type="protein sequence ID" value="TEB11172.1"/>
    <property type="molecule type" value="Genomic_DNA"/>
</dbReference>
<dbReference type="GO" id="GO:0044780">
    <property type="term" value="P:bacterial-type flagellum assembly"/>
    <property type="evidence" value="ECO:0007669"/>
    <property type="project" value="UniProtKB-UniRule"/>
</dbReference>
<dbReference type="InterPro" id="IPR003775">
    <property type="entry name" value="Flagellar_assembly_factor_FliW"/>
</dbReference>
<dbReference type="AlphaFoldDB" id="A0A4Y7RR61"/>
<keyword evidence="3 5" id="KW-0810">Translation regulation</keyword>
<dbReference type="GO" id="GO:0006417">
    <property type="term" value="P:regulation of translation"/>
    <property type="evidence" value="ECO:0007669"/>
    <property type="project" value="UniProtKB-KW"/>
</dbReference>
<keyword evidence="2 5" id="KW-1005">Bacterial flagellum biogenesis</keyword>
<sequence length="146" mass="16445">MEVISMKSDRQGSNKLSFPWGIPGLEDYRQFTLTLLEADSPYYCLRSTDRPEIGLLLVNPFVLFRDYEFDLAEEVVAQLKIADQGQVAVLCAVNTSRGLDLATVNLLAPIVINTQNFLAKQVILNDRRYSLRAPLKINRGVDREVG</sequence>
<keyword evidence="6" id="KW-0282">Flagellum</keyword>
<evidence type="ECO:0000256" key="2">
    <source>
        <dbReference type="ARBA" id="ARBA00022795"/>
    </source>
</evidence>
<dbReference type="PANTHER" id="PTHR39190:SF1">
    <property type="entry name" value="FLAGELLAR ASSEMBLY FACTOR FLIW"/>
    <property type="match status" value="1"/>
</dbReference>
<dbReference type="SUPFAM" id="SSF141457">
    <property type="entry name" value="BH3618-like"/>
    <property type="match status" value="1"/>
</dbReference>
<name>A0A4Y7RR61_9FIRM</name>
<comment type="subcellular location">
    <subcellularLocation>
        <location evidence="5">Cytoplasm</location>
    </subcellularLocation>
</comment>
<dbReference type="OrthoDB" id="9801235at2"/>
<keyword evidence="6" id="KW-0966">Cell projection</keyword>
<dbReference type="Pfam" id="PF02623">
    <property type="entry name" value="FliW"/>
    <property type="match status" value="1"/>
</dbReference>
<comment type="subunit">
    <text evidence="5">Interacts with translational regulator CsrA and flagellin(s).</text>
</comment>
<dbReference type="PANTHER" id="PTHR39190">
    <property type="entry name" value="FLAGELLAR ASSEMBLY FACTOR FLIW"/>
    <property type="match status" value="1"/>
</dbReference>
<keyword evidence="6" id="KW-0969">Cilium</keyword>
<gene>
    <name evidence="5 6" type="primary">fliW</name>
    <name evidence="6" type="ORF">Pmgp_01868</name>
</gene>
<proteinExistence type="inferred from homology"/>
<dbReference type="InterPro" id="IPR024046">
    <property type="entry name" value="Flagellar_assmbl_FliW_dom_sf"/>
</dbReference>
<protein>
    <recommendedName>
        <fullName evidence="5">Flagellar assembly factor FliW</fullName>
    </recommendedName>
</protein>
<comment type="similarity">
    <text evidence="5">Belongs to the FliW family.</text>
</comment>
<dbReference type="GO" id="GO:0005737">
    <property type="term" value="C:cytoplasm"/>
    <property type="evidence" value="ECO:0007669"/>
    <property type="project" value="UniProtKB-SubCell"/>
</dbReference>